<dbReference type="OrthoDB" id="4748970at2759"/>
<feature type="compositionally biased region" description="Low complexity" evidence="1">
    <location>
        <begin position="238"/>
        <end position="247"/>
    </location>
</feature>
<evidence type="ECO:0000256" key="1">
    <source>
        <dbReference type="SAM" id="MobiDB-lite"/>
    </source>
</evidence>
<gene>
    <name evidence="2" type="ORF">PIIN_04165</name>
</gene>
<dbReference type="InParanoid" id="G4TFY3"/>
<organism evidence="2 3">
    <name type="scientific">Serendipita indica (strain DSM 11827)</name>
    <name type="common">Root endophyte fungus</name>
    <name type="synonym">Piriformospora indica</name>
    <dbReference type="NCBI Taxonomy" id="1109443"/>
    <lineage>
        <taxon>Eukaryota</taxon>
        <taxon>Fungi</taxon>
        <taxon>Dikarya</taxon>
        <taxon>Basidiomycota</taxon>
        <taxon>Agaricomycotina</taxon>
        <taxon>Agaricomycetes</taxon>
        <taxon>Sebacinales</taxon>
        <taxon>Serendipitaceae</taxon>
        <taxon>Serendipita</taxon>
    </lineage>
</organism>
<evidence type="ECO:0000313" key="3">
    <source>
        <dbReference type="Proteomes" id="UP000007148"/>
    </source>
</evidence>
<dbReference type="EMBL" id="CAFZ01000076">
    <property type="protein sequence ID" value="CCA70226.1"/>
    <property type="molecule type" value="Genomic_DNA"/>
</dbReference>
<dbReference type="Proteomes" id="UP000007148">
    <property type="component" value="Unassembled WGS sequence"/>
</dbReference>
<sequence length="349" mass="38310">MSAACASPPFVQYPLDTTYIMQTHDWPSPAASTSSKPTPVHECNTYWRMPFTDIPEALLADERGIGTNDWNTLGKYPFATKIHLEENYQSTTTTVVPAPSTSTYGLYAAQAHQAIVESNASEHHHTSPLHDHGHSHSHSHDAGSYFDLGLDRTRSLSPPYVPDVETAATSPQSALYDPLHAHGSPSIGYMTSPGMHPLVPYQPPQQALDTLIQPFDMISSPAPLVSQTGAEPLVQVQEQPVDQQQLPSTREPSASGDEGLELVKLPSGQWQCPHCFKQFRRRDRVKEAVEIWGGTSYFSSSPPVVGDGDHRGMPIGPYTPLPLRRQLGAPYVIDPISLKSRFKAIRSTQ</sequence>
<evidence type="ECO:0000313" key="2">
    <source>
        <dbReference type="EMBL" id="CCA70226.1"/>
    </source>
</evidence>
<protein>
    <submittedName>
        <fullName evidence="2">Uncharacterized protein</fullName>
    </submittedName>
</protein>
<comment type="caution">
    <text evidence="2">The sequence shown here is derived from an EMBL/GenBank/DDBJ whole genome shotgun (WGS) entry which is preliminary data.</text>
</comment>
<dbReference type="HOGENOM" id="CLU_794806_0_0_1"/>
<accession>G4TFY3</accession>
<proteinExistence type="predicted"/>
<dbReference type="AlphaFoldDB" id="G4TFY3"/>
<feature type="region of interest" description="Disordered" evidence="1">
    <location>
        <begin position="238"/>
        <end position="259"/>
    </location>
</feature>
<feature type="region of interest" description="Disordered" evidence="1">
    <location>
        <begin position="120"/>
        <end position="146"/>
    </location>
</feature>
<feature type="compositionally biased region" description="Basic and acidic residues" evidence="1">
    <location>
        <begin position="120"/>
        <end position="141"/>
    </location>
</feature>
<reference evidence="2 3" key="1">
    <citation type="journal article" date="2011" name="PLoS Pathog.">
        <title>Endophytic Life Strategies Decoded by Genome and Transcriptome Analyses of the Mutualistic Root Symbiont Piriformospora indica.</title>
        <authorList>
            <person name="Zuccaro A."/>
            <person name="Lahrmann U."/>
            <person name="Guldener U."/>
            <person name="Langen G."/>
            <person name="Pfiffi S."/>
            <person name="Biedenkopf D."/>
            <person name="Wong P."/>
            <person name="Samans B."/>
            <person name="Grimm C."/>
            <person name="Basiewicz M."/>
            <person name="Murat C."/>
            <person name="Martin F."/>
            <person name="Kogel K.H."/>
        </authorList>
    </citation>
    <scope>NUCLEOTIDE SEQUENCE [LARGE SCALE GENOMIC DNA]</scope>
    <source>
        <strain evidence="2 3">DSM 11827</strain>
    </source>
</reference>
<keyword evidence="3" id="KW-1185">Reference proteome</keyword>
<name>G4TFY3_SERID</name>